<dbReference type="SUPFAM" id="SSF143744">
    <property type="entry name" value="GlcG-like"/>
    <property type="match status" value="1"/>
</dbReference>
<feature type="region of interest" description="Disordered" evidence="1">
    <location>
        <begin position="61"/>
        <end position="175"/>
    </location>
</feature>
<dbReference type="Proteomes" id="UP000006753">
    <property type="component" value="Unassembled WGS sequence"/>
</dbReference>
<dbReference type="eggNOG" id="ENOG502S03S">
    <property type="taxonomic scope" value="Eukaryota"/>
</dbReference>
<reference evidence="2 3" key="1">
    <citation type="journal article" date="2012" name="BMC Genomics">
        <title>Sequencing the genome of Marssonina brunnea reveals fungus-poplar co-evolution.</title>
        <authorList>
            <person name="Zhu S."/>
            <person name="Cao Y.-Z."/>
            <person name="Jiang C."/>
            <person name="Tan B.-Y."/>
            <person name="Wang Z."/>
            <person name="Feng S."/>
            <person name="Zhang L."/>
            <person name="Su X.-H."/>
            <person name="Brejova B."/>
            <person name="Vinar T."/>
            <person name="Xu M."/>
            <person name="Wang M.-X."/>
            <person name="Zhang S.-G."/>
            <person name="Huang M.-R."/>
            <person name="Wu R."/>
            <person name="Zhou Y."/>
        </authorList>
    </citation>
    <scope>NUCLEOTIDE SEQUENCE [LARGE SCALE GENOMIC DNA]</scope>
    <source>
        <strain evidence="2 3">MB_m1</strain>
    </source>
</reference>
<organism evidence="2 3">
    <name type="scientific">Marssonina brunnea f. sp. multigermtubi (strain MB_m1)</name>
    <name type="common">Marssonina leaf spot fungus</name>
    <dbReference type="NCBI Taxonomy" id="1072389"/>
    <lineage>
        <taxon>Eukaryota</taxon>
        <taxon>Fungi</taxon>
        <taxon>Dikarya</taxon>
        <taxon>Ascomycota</taxon>
        <taxon>Pezizomycotina</taxon>
        <taxon>Leotiomycetes</taxon>
        <taxon>Helotiales</taxon>
        <taxon>Drepanopezizaceae</taxon>
        <taxon>Drepanopeziza</taxon>
    </lineage>
</organism>
<evidence type="ECO:0000313" key="3">
    <source>
        <dbReference type="Proteomes" id="UP000006753"/>
    </source>
</evidence>
<proteinExistence type="predicted"/>
<dbReference type="InterPro" id="IPR005624">
    <property type="entry name" value="PduO/GlcC-like"/>
</dbReference>
<evidence type="ECO:0000256" key="1">
    <source>
        <dbReference type="SAM" id="MobiDB-lite"/>
    </source>
</evidence>
<dbReference type="PANTHER" id="PTHR28255">
    <property type="match status" value="1"/>
</dbReference>
<dbReference type="GO" id="GO:0072380">
    <property type="term" value="C:TRC complex"/>
    <property type="evidence" value="ECO:0007669"/>
    <property type="project" value="TreeGrafter"/>
</dbReference>
<dbReference type="OrthoDB" id="2209940at2759"/>
<dbReference type="AlphaFoldDB" id="K1XIK7"/>
<feature type="region of interest" description="Disordered" evidence="1">
    <location>
        <begin position="1"/>
        <end position="37"/>
    </location>
</feature>
<feature type="compositionally biased region" description="Basic and acidic residues" evidence="1">
    <location>
        <begin position="14"/>
        <end position="29"/>
    </location>
</feature>
<keyword evidence="3" id="KW-1185">Reference proteome</keyword>
<dbReference type="KEGG" id="mbe:MBM_09630"/>
<feature type="compositionally biased region" description="Basic residues" evidence="1">
    <location>
        <begin position="117"/>
        <end position="126"/>
    </location>
</feature>
<name>K1XIK7_MARBU</name>
<evidence type="ECO:0000313" key="2">
    <source>
        <dbReference type="EMBL" id="EKD12309.1"/>
    </source>
</evidence>
<dbReference type="EMBL" id="JH921460">
    <property type="protein sequence ID" value="EKD12309.1"/>
    <property type="molecule type" value="Genomic_DNA"/>
</dbReference>
<protein>
    <submittedName>
        <fullName evidence="2">DUF967 domain protein</fullName>
    </submittedName>
</protein>
<sequence length="344" mass="38745">MSLCGLRRPPPLRPRREAKQDKGKGKEEPVLLDGCGDAGLITVDEDKYIYDSERNEQLRIRKSSPDFEFDWEREDQLSTILENLEDGGSQRDGSSDGHPTPPPPVTPTTPETEPRKARGFRPRTKRTRFEERLSSPANNPKQSRAAANMSSIMSGRRTPETPRPIAAPPRDTDKWKKDAKMEKLMNAVSQLESIAYIDKSLVFEHFTTNDAWELGSALRNRLLPIPTPVVINIALANQNQVLFHTCTHPGVMPDNDNWVSRKRKTVLRWGCSTWYMHCKFEGDEFAFRDRYGLGNSAGEYAIHGGGVPIRVTGVEGVVAVVVVSGLKQHEDHGVIVEVIRELYY</sequence>
<dbReference type="PANTHER" id="PTHR28255:SF1">
    <property type="entry name" value="UPF0303 PROTEIN YBR137W"/>
    <property type="match status" value="1"/>
</dbReference>
<dbReference type="InterPro" id="IPR010371">
    <property type="entry name" value="YBR137W-like"/>
</dbReference>
<dbReference type="Gene3D" id="3.30.450.150">
    <property type="entry name" value="Haem-degrading domain"/>
    <property type="match status" value="1"/>
</dbReference>
<dbReference type="Pfam" id="PF03928">
    <property type="entry name" value="HbpS-like"/>
    <property type="match status" value="1"/>
</dbReference>
<dbReference type="HOGENOM" id="CLU_069420_0_0_1"/>
<dbReference type="GO" id="GO:0006620">
    <property type="term" value="P:post-translational protein targeting to endoplasmic reticulum membrane"/>
    <property type="evidence" value="ECO:0007669"/>
    <property type="project" value="TreeGrafter"/>
</dbReference>
<gene>
    <name evidence="2" type="ORF">MBM_09630</name>
</gene>
<accession>K1XIK7</accession>
<dbReference type="InterPro" id="IPR038084">
    <property type="entry name" value="PduO/GlcC-like_sf"/>
</dbReference>
<dbReference type="InParanoid" id="K1XIK7"/>